<name>A0AAW1VHI3_RUBAR</name>
<feature type="compositionally biased region" description="Polar residues" evidence="1">
    <location>
        <begin position="80"/>
        <end position="90"/>
    </location>
</feature>
<feature type="compositionally biased region" description="Low complexity" evidence="1">
    <location>
        <begin position="60"/>
        <end position="79"/>
    </location>
</feature>
<sequence>MALSLALDLVGGPVFDGLSASRQNRDDLDEIKVMVQKILQVIDHPELKGLLNKLGGSMETSTSTSTSTLSSASASGSNTEVGVTQVSTVEGTKDVEETMISVRNTEAGVKPIEESGVVQNQLETKGWCATSKPPSLTLGLDR</sequence>
<organism evidence="2 3">
    <name type="scientific">Rubus argutus</name>
    <name type="common">Southern blackberry</name>
    <dbReference type="NCBI Taxonomy" id="59490"/>
    <lineage>
        <taxon>Eukaryota</taxon>
        <taxon>Viridiplantae</taxon>
        <taxon>Streptophyta</taxon>
        <taxon>Embryophyta</taxon>
        <taxon>Tracheophyta</taxon>
        <taxon>Spermatophyta</taxon>
        <taxon>Magnoliopsida</taxon>
        <taxon>eudicotyledons</taxon>
        <taxon>Gunneridae</taxon>
        <taxon>Pentapetalae</taxon>
        <taxon>rosids</taxon>
        <taxon>fabids</taxon>
        <taxon>Rosales</taxon>
        <taxon>Rosaceae</taxon>
        <taxon>Rosoideae</taxon>
        <taxon>Rosoideae incertae sedis</taxon>
        <taxon>Rubus</taxon>
    </lineage>
</organism>
<dbReference type="AlphaFoldDB" id="A0AAW1VHI3"/>
<keyword evidence="3" id="KW-1185">Reference proteome</keyword>
<evidence type="ECO:0000313" key="2">
    <source>
        <dbReference type="EMBL" id="KAK9902918.1"/>
    </source>
</evidence>
<reference evidence="2 3" key="1">
    <citation type="journal article" date="2023" name="G3 (Bethesda)">
        <title>A chromosome-length genome assembly and annotation of blackberry (Rubus argutus, cv. 'Hillquist').</title>
        <authorList>
            <person name="Bruna T."/>
            <person name="Aryal R."/>
            <person name="Dudchenko O."/>
            <person name="Sargent D.J."/>
            <person name="Mead D."/>
            <person name="Buti M."/>
            <person name="Cavallini A."/>
            <person name="Hytonen T."/>
            <person name="Andres J."/>
            <person name="Pham M."/>
            <person name="Weisz D."/>
            <person name="Mascagni F."/>
            <person name="Usai G."/>
            <person name="Natali L."/>
            <person name="Bassil N."/>
            <person name="Fernandez G.E."/>
            <person name="Lomsadze A."/>
            <person name="Armour M."/>
            <person name="Olukolu B."/>
            <person name="Poorten T."/>
            <person name="Britton C."/>
            <person name="Davik J."/>
            <person name="Ashrafi H."/>
            <person name="Aiden E.L."/>
            <person name="Borodovsky M."/>
            <person name="Worthington M."/>
        </authorList>
    </citation>
    <scope>NUCLEOTIDE SEQUENCE [LARGE SCALE GENOMIC DNA]</scope>
    <source>
        <strain evidence="2">PI 553951</strain>
    </source>
</reference>
<feature type="region of interest" description="Disordered" evidence="1">
    <location>
        <begin position="53"/>
        <end position="92"/>
    </location>
</feature>
<proteinExistence type="predicted"/>
<protein>
    <submittedName>
        <fullName evidence="2">Uncharacterized protein</fullName>
    </submittedName>
</protein>
<evidence type="ECO:0000313" key="3">
    <source>
        <dbReference type="Proteomes" id="UP001457282"/>
    </source>
</evidence>
<gene>
    <name evidence="2" type="ORF">M0R45_001431</name>
</gene>
<dbReference type="Proteomes" id="UP001457282">
    <property type="component" value="Unassembled WGS sequence"/>
</dbReference>
<dbReference type="EMBL" id="JBEDUW010000248">
    <property type="protein sequence ID" value="KAK9902918.1"/>
    <property type="molecule type" value="Genomic_DNA"/>
</dbReference>
<accession>A0AAW1VHI3</accession>
<comment type="caution">
    <text evidence="2">The sequence shown here is derived from an EMBL/GenBank/DDBJ whole genome shotgun (WGS) entry which is preliminary data.</text>
</comment>
<evidence type="ECO:0000256" key="1">
    <source>
        <dbReference type="SAM" id="MobiDB-lite"/>
    </source>
</evidence>